<dbReference type="Proteomes" id="UP000789920">
    <property type="component" value="Unassembled WGS sequence"/>
</dbReference>
<evidence type="ECO:0000313" key="1">
    <source>
        <dbReference type="EMBL" id="CAG8787266.1"/>
    </source>
</evidence>
<feature type="non-terminal residue" evidence="1">
    <location>
        <position position="1"/>
    </location>
</feature>
<dbReference type="EMBL" id="CAJVQC010049195">
    <property type="protein sequence ID" value="CAG8787266.1"/>
    <property type="molecule type" value="Genomic_DNA"/>
</dbReference>
<keyword evidence="2" id="KW-1185">Reference proteome</keyword>
<sequence length="136" mass="16591">KNRKITKYKELYENYKKLYLKEKKQNEEYVSLLNDVRDYFGKSWYTFLNDCEEAKQFNDYSRNLVNDILKEDQVDNEIKEVIDLTNEEYRQAVEKEEGDFNYYFKLNKNNTVLLDDCCFIQHFEHNHTINNDLLSA</sequence>
<accession>A0ACA9RCY7</accession>
<proteinExistence type="predicted"/>
<reference evidence="1" key="1">
    <citation type="submission" date="2021-06" db="EMBL/GenBank/DDBJ databases">
        <authorList>
            <person name="Kallberg Y."/>
            <person name="Tangrot J."/>
            <person name="Rosling A."/>
        </authorList>
    </citation>
    <scope>NUCLEOTIDE SEQUENCE</scope>
    <source>
        <strain evidence="1">MA461A</strain>
    </source>
</reference>
<comment type="caution">
    <text evidence="1">The sequence shown here is derived from an EMBL/GenBank/DDBJ whole genome shotgun (WGS) entry which is preliminary data.</text>
</comment>
<gene>
    <name evidence="1" type="ORF">RPERSI_LOCUS18511</name>
</gene>
<protein>
    <submittedName>
        <fullName evidence="1">6732_t:CDS:1</fullName>
    </submittedName>
</protein>
<evidence type="ECO:0000313" key="2">
    <source>
        <dbReference type="Proteomes" id="UP000789920"/>
    </source>
</evidence>
<name>A0ACA9RCY7_9GLOM</name>
<organism evidence="1 2">
    <name type="scientific">Racocetra persica</name>
    <dbReference type="NCBI Taxonomy" id="160502"/>
    <lineage>
        <taxon>Eukaryota</taxon>
        <taxon>Fungi</taxon>
        <taxon>Fungi incertae sedis</taxon>
        <taxon>Mucoromycota</taxon>
        <taxon>Glomeromycotina</taxon>
        <taxon>Glomeromycetes</taxon>
        <taxon>Diversisporales</taxon>
        <taxon>Gigasporaceae</taxon>
        <taxon>Racocetra</taxon>
    </lineage>
</organism>